<protein>
    <submittedName>
        <fullName evidence="2">Uncharacterized protein</fullName>
    </submittedName>
</protein>
<organism evidence="2 3">
    <name type="scientific">Oryza meyeriana var. granulata</name>
    <dbReference type="NCBI Taxonomy" id="110450"/>
    <lineage>
        <taxon>Eukaryota</taxon>
        <taxon>Viridiplantae</taxon>
        <taxon>Streptophyta</taxon>
        <taxon>Embryophyta</taxon>
        <taxon>Tracheophyta</taxon>
        <taxon>Spermatophyta</taxon>
        <taxon>Magnoliopsida</taxon>
        <taxon>Liliopsida</taxon>
        <taxon>Poales</taxon>
        <taxon>Poaceae</taxon>
        <taxon>BOP clade</taxon>
        <taxon>Oryzoideae</taxon>
        <taxon>Oryzeae</taxon>
        <taxon>Oryzinae</taxon>
        <taxon>Oryza</taxon>
        <taxon>Oryza meyeriana</taxon>
    </lineage>
</organism>
<evidence type="ECO:0000313" key="2">
    <source>
        <dbReference type="EMBL" id="KAF0921621.1"/>
    </source>
</evidence>
<accession>A0A6G1EAC9</accession>
<sequence>MELGPLGEGRRTERRASDEKKPPQPPELSSPTAEGRKQSGEEEAAMLKGCTGQRIRLYVRGTILGYKTCAQSDLISASTLLAVVVLVGGYRLWFDDISVTSAMD</sequence>
<keyword evidence="3" id="KW-1185">Reference proteome</keyword>
<name>A0A6G1EAC9_9ORYZ</name>
<dbReference type="Proteomes" id="UP000479710">
    <property type="component" value="Unassembled WGS sequence"/>
</dbReference>
<proteinExistence type="predicted"/>
<feature type="region of interest" description="Disordered" evidence="1">
    <location>
        <begin position="1"/>
        <end position="45"/>
    </location>
</feature>
<reference evidence="2 3" key="1">
    <citation type="submission" date="2019-11" db="EMBL/GenBank/DDBJ databases">
        <title>Whole genome sequence of Oryza granulata.</title>
        <authorList>
            <person name="Li W."/>
        </authorList>
    </citation>
    <scope>NUCLEOTIDE SEQUENCE [LARGE SCALE GENOMIC DNA]</scope>
    <source>
        <strain evidence="3">cv. Menghai</strain>
        <tissue evidence="2">Leaf</tissue>
    </source>
</reference>
<gene>
    <name evidence="2" type="ORF">E2562_011373</name>
</gene>
<feature type="compositionally biased region" description="Basic and acidic residues" evidence="1">
    <location>
        <begin position="8"/>
        <end position="22"/>
    </location>
</feature>
<dbReference type="EMBL" id="SPHZ02000004">
    <property type="protein sequence ID" value="KAF0921621.1"/>
    <property type="molecule type" value="Genomic_DNA"/>
</dbReference>
<comment type="caution">
    <text evidence="2">The sequence shown here is derived from an EMBL/GenBank/DDBJ whole genome shotgun (WGS) entry which is preliminary data.</text>
</comment>
<dbReference type="AlphaFoldDB" id="A0A6G1EAC9"/>
<evidence type="ECO:0000256" key="1">
    <source>
        <dbReference type="SAM" id="MobiDB-lite"/>
    </source>
</evidence>
<evidence type="ECO:0000313" key="3">
    <source>
        <dbReference type="Proteomes" id="UP000479710"/>
    </source>
</evidence>